<feature type="binding site" evidence="1">
    <location>
        <position position="126"/>
    </location>
    <ligand>
        <name>heme b</name>
        <dbReference type="ChEBI" id="CHEBI:60344"/>
    </ligand>
</feature>
<dbReference type="Pfam" id="PF08768">
    <property type="entry name" value="THAP4_heme-bd"/>
    <property type="match status" value="1"/>
</dbReference>
<dbReference type="GO" id="GO:0020037">
    <property type="term" value="F:heme binding"/>
    <property type="evidence" value="ECO:0007669"/>
    <property type="project" value="UniProtKB-UniRule"/>
</dbReference>
<proteinExistence type="inferred from homology"/>
<comment type="cofactor">
    <cofactor evidence="1">
        <name>heme b</name>
        <dbReference type="ChEBI" id="CHEBI:60344"/>
    </cofactor>
    <text evidence="1">Binds 1 heme b group per subunit, that coordinates a highly solvent-exposed Fe(III) atom.</text>
</comment>
<dbReference type="EMBL" id="WLVL01000016">
    <property type="protein sequence ID" value="MTB71023.1"/>
    <property type="molecule type" value="Genomic_DNA"/>
</dbReference>
<dbReference type="Gene3D" id="2.40.128.20">
    <property type="match status" value="1"/>
</dbReference>
<dbReference type="PANTHER" id="PTHR15854">
    <property type="entry name" value="THAP4 PROTEIN"/>
    <property type="match status" value="1"/>
</dbReference>
<comment type="caution">
    <text evidence="3">The sequence shown here is derived from an EMBL/GenBank/DDBJ whole genome shotgun (WGS) entry which is preliminary data.</text>
</comment>
<feature type="binding site" description="axial binding residue" evidence="1">
    <location>
        <position position="158"/>
    </location>
    <ligand>
        <name>heme b</name>
        <dbReference type="ChEBI" id="CHEBI:60344"/>
    </ligand>
    <ligandPart>
        <name>Fe</name>
        <dbReference type="ChEBI" id="CHEBI:18248"/>
    </ligandPart>
</feature>
<dbReference type="InterPro" id="IPR012674">
    <property type="entry name" value="Calycin"/>
</dbReference>
<reference evidence="3 4" key="1">
    <citation type="submission" date="2019-11" db="EMBL/GenBank/DDBJ databases">
        <title>Whole genome sequencing identifies a novel species of the genus Arsenicicoccus isolated from human blood.</title>
        <authorList>
            <person name="Jeong J.H."/>
            <person name="Kweon O.J."/>
            <person name="Kim H.R."/>
            <person name="Kim T.-H."/>
            <person name="Ha S.-M."/>
            <person name="Lee M.-K."/>
        </authorList>
    </citation>
    <scope>NUCLEOTIDE SEQUENCE [LARGE SCALE GENOMIC DNA]</scope>
    <source>
        <strain evidence="3 4">MKL-02</strain>
    </source>
</reference>
<dbReference type="EC" id="5.99.-.-" evidence="1"/>
<organism evidence="3 4">
    <name type="scientific">Arsenicicoccus cauae</name>
    <dbReference type="NCBI Taxonomy" id="2663847"/>
    <lineage>
        <taxon>Bacteria</taxon>
        <taxon>Bacillati</taxon>
        <taxon>Actinomycetota</taxon>
        <taxon>Actinomycetes</taxon>
        <taxon>Micrococcales</taxon>
        <taxon>Intrasporangiaceae</taxon>
        <taxon>Arsenicicoccus</taxon>
    </lineage>
</organism>
<evidence type="ECO:0000259" key="2">
    <source>
        <dbReference type="Pfam" id="PF08768"/>
    </source>
</evidence>
<evidence type="ECO:0000313" key="4">
    <source>
        <dbReference type="Proteomes" id="UP000431092"/>
    </source>
</evidence>
<keyword evidence="4" id="KW-1185">Reference proteome</keyword>
<dbReference type="InterPro" id="IPR014878">
    <property type="entry name" value="THAP4-like_heme-bd"/>
</dbReference>
<dbReference type="CDD" id="cd07828">
    <property type="entry name" value="lipocalin_heme-bd-THAP4-like"/>
    <property type="match status" value="1"/>
</dbReference>
<keyword evidence="1" id="KW-0408">Iron</keyword>
<comment type="similarity">
    <text evidence="1">Belongs to the nitrobindin family.</text>
</comment>
<dbReference type="PANTHER" id="PTHR15854:SF4">
    <property type="entry name" value="PEROXYNITRITE ISOMERASE THAP4"/>
    <property type="match status" value="1"/>
</dbReference>
<keyword evidence="1" id="KW-0349">Heme</keyword>
<evidence type="ECO:0000256" key="1">
    <source>
        <dbReference type="HAMAP-Rule" id="MF_01297"/>
    </source>
</evidence>
<dbReference type="AlphaFoldDB" id="A0A6I3IED2"/>
<dbReference type="HAMAP" id="MF_01297">
    <property type="entry name" value="nitrobindin"/>
    <property type="match status" value="1"/>
</dbReference>
<feature type="domain" description="THAP4-like heme-binding" evidence="2">
    <location>
        <begin position="12"/>
        <end position="165"/>
    </location>
</feature>
<dbReference type="GO" id="GO:0046872">
    <property type="term" value="F:metal ion binding"/>
    <property type="evidence" value="ECO:0007669"/>
    <property type="project" value="UniProtKB-KW"/>
</dbReference>
<comment type="pathway">
    <text evidence="1">Nitrogen metabolism.</text>
</comment>
<comment type="function">
    <text evidence="1">Heme-binding protein able to scavenge peroxynitrite and to protect free L-tyrosine against peroxynitrite-mediated nitration, by acting as a peroxynitrite isomerase that converts peroxynitrite to nitrate. Therefore, this protein likely plays a role in peroxynitrite sensing and in the detoxification of reactive nitrogen and oxygen species (RNS and ROS, respectively). Is able to bind nitric oxide (NO) in vitro, but may act as a sensor of peroxynitrite levels in vivo.</text>
</comment>
<keyword evidence="1" id="KW-0479">Metal-binding</keyword>
<sequence length="167" mass="19043">MPFEIPTDLPSELLPLAWMIGRWEGVGLFSYPTIEDGRFGQELEIRHDGRPFLEWHSHTWEIDDQGHKVRPRATELGFLRPVGEESKECELLLAHSTGIVEMYYGTVEPARLIMKTDGVMRSPHAKDYSAGSRMYGYVNGELFWAMDMAAEGHPLQTHLSAQLKRVS</sequence>
<comment type="catalytic activity">
    <reaction evidence="1">
        <text>peroxynitrite = nitrate</text>
        <dbReference type="Rhea" id="RHEA:63116"/>
        <dbReference type="ChEBI" id="CHEBI:17632"/>
        <dbReference type="ChEBI" id="CHEBI:25941"/>
    </reaction>
</comment>
<evidence type="ECO:0000313" key="3">
    <source>
        <dbReference type="EMBL" id="MTB71023.1"/>
    </source>
</evidence>
<accession>A0A6I3IED2</accession>
<comment type="domain">
    <text evidence="1">Forms a 10-stranded antiparallel beta-barrel structure able to accommodate a hydrophobic ligand in its interior. In fact, this fold hosts the heme group, which is located in a wide surface cleft.</text>
</comment>
<dbReference type="Proteomes" id="UP000431092">
    <property type="component" value="Unassembled WGS sequence"/>
</dbReference>
<dbReference type="SUPFAM" id="SSF50814">
    <property type="entry name" value="Lipocalins"/>
    <property type="match status" value="1"/>
</dbReference>
<gene>
    <name evidence="3" type="ORF">GGG17_03350</name>
</gene>
<dbReference type="InterPro" id="IPR045165">
    <property type="entry name" value="Nitrobindin"/>
</dbReference>
<dbReference type="GO" id="GO:0062213">
    <property type="term" value="F:peroxynitrite isomerase activity"/>
    <property type="evidence" value="ECO:0007669"/>
    <property type="project" value="UniProtKB-UniRule"/>
</dbReference>
<protein>
    <recommendedName>
        <fullName evidence="1">Peroxynitrite isomerase</fullName>
        <ecNumber evidence="1">5.99.-.-</ecNumber>
    </recommendedName>
    <alternativeName>
        <fullName evidence="1">Ferric nitrobindin</fullName>
        <shortName evidence="1">Nb(III)</shortName>
    </alternativeName>
</protein>
<feature type="short sequence motif" description="GXWXGXG" evidence="1">
    <location>
        <begin position="21"/>
        <end position="27"/>
    </location>
</feature>
<dbReference type="InterPro" id="IPR022939">
    <property type="entry name" value="Nb(III)_bact/plant"/>
</dbReference>
<dbReference type="RefSeq" id="WP_288798550.1">
    <property type="nucleotide sequence ID" value="NZ_WLVL01000016.1"/>
</dbReference>
<keyword evidence="1" id="KW-0413">Isomerase</keyword>
<name>A0A6I3IED2_9MICO</name>
<feature type="binding site" evidence="1">
    <location>
        <position position="33"/>
    </location>
    <ligand>
        <name>heme b</name>
        <dbReference type="ChEBI" id="CHEBI:60344"/>
    </ligand>
</feature>